<keyword evidence="4" id="KW-1015">Disulfide bond</keyword>
<dbReference type="EMBL" id="GEYN01000035">
    <property type="protein sequence ID" value="JAV02094.1"/>
    <property type="molecule type" value="mRNA"/>
</dbReference>
<feature type="domain" description="Carboxylesterase type B" evidence="8">
    <location>
        <begin position="739"/>
        <end position="1164"/>
    </location>
</feature>
<feature type="compositionally biased region" description="Basic residues" evidence="6">
    <location>
        <begin position="62"/>
        <end position="71"/>
    </location>
</feature>
<organism evidence="9">
    <name type="scientific">Plutella xylostella</name>
    <name type="common">Diamondback moth</name>
    <name type="synonym">Plutella maculipennis</name>
    <dbReference type="NCBI Taxonomy" id="51655"/>
    <lineage>
        <taxon>Eukaryota</taxon>
        <taxon>Metazoa</taxon>
        <taxon>Ecdysozoa</taxon>
        <taxon>Arthropoda</taxon>
        <taxon>Hexapoda</taxon>
        <taxon>Insecta</taxon>
        <taxon>Pterygota</taxon>
        <taxon>Neoptera</taxon>
        <taxon>Endopterygota</taxon>
        <taxon>Lepidoptera</taxon>
        <taxon>Glossata</taxon>
        <taxon>Ditrysia</taxon>
        <taxon>Yponomeutoidea</taxon>
        <taxon>Plutellidae</taxon>
        <taxon>Plutella</taxon>
    </lineage>
</organism>
<dbReference type="AlphaFoldDB" id="A0A1L8D6X6"/>
<feature type="region of interest" description="Disordered" evidence="6">
    <location>
        <begin position="359"/>
        <end position="398"/>
    </location>
</feature>
<keyword evidence="3" id="KW-0378">Hydrolase</keyword>
<evidence type="ECO:0000256" key="3">
    <source>
        <dbReference type="ARBA" id="ARBA00022801"/>
    </source>
</evidence>
<dbReference type="Gene3D" id="3.40.50.1820">
    <property type="entry name" value="alpha/beta hydrolase"/>
    <property type="match status" value="5"/>
</dbReference>
<evidence type="ECO:0000259" key="8">
    <source>
        <dbReference type="Pfam" id="PF00135"/>
    </source>
</evidence>
<evidence type="ECO:0000256" key="1">
    <source>
        <dbReference type="ARBA" id="ARBA00005964"/>
    </source>
</evidence>
<feature type="region of interest" description="Disordered" evidence="6">
    <location>
        <begin position="30"/>
        <end position="103"/>
    </location>
</feature>
<feature type="signal peptide" evidence="7">
    <location>
        <begin position="1"/>
        <end position="17"/>
    </location>
</feature>
<feature type="domain" description="Carboxylesterase type B" evidence="8">
    <location>
        <begin position="453"/>
        <end position="538"/>
    </location>
</feature>
<keyword evidence="2" id="KW-0719">Serine esterase</keyword>
<feature type="domain" description="Carboxylesterase type B" evidence="8">
    <location>
        <begin position="551"/>
        <end position="593"/>
    </location>
</feature>
<dbReference type="InterPro" id="IPR019826">
    <property type="entry name" value="Carboxylesterase_B_AS"/>
</dbReference>
<evidence type="ECO:0000313" key="9">
    <source>
        <dbReference type="EMBL" id="JAV02094.1"/>
    </source>
</evidence>
<dbReference type="InterPro" id="IPR002018">
    <property type="entry name" value="CarbesteraseB"/>
</dbReference>
<accession>A0A1L8D6X6</accession>
<keyword evidence="5" id="KW-0325">Glycoprotein</keyword>
<feature type="region of interest" description="Disordered" evidence="6">
    <location>
        <begin position="288"/>
        <end position="315"/>
    </location>
</feature>
<keyword evidence="7" id="KW-0732">Signal</keyword>
<proteinExistence type="evidence at transcript level"/>
<dbReference type="Pfam" id="PF00135">
    <property type="entry name" value="COesterase"/>
    <property type="match status" value="4"/>
</dbReference>
<evidence type="ECO:0000256" key="7">
    <source>
        <dbReference type="SAM" id="SignalP"/>
    </source>
</evidence>
<dbReference type="GO" id="GO:0052689">
    <property type="term" value="F:carboxylic ester hydrolase activity"/>
    <property type="evidence" value="ECO:0007669"/>
    <property type="project" value="UniProtKB-KW"/>
</dbReference>
<feature type="chain" id="PRO_5012092194" evidence="7">
    <location>
        <begin position="18"/>
        <end position="1172"/>
    </location>
</feature>
<sequence>MFLQVLSLCLLLSPALAGYFHRHPDHYHHSGHYHSGEDSGSSSDEGGYSSSSDEDKGGPDKYHHHSWHHHGPPPYGSWHDHQPPKAGWHDHQPPKGSWHDFEPPKDGWHHFHMPGYVHKHPEHHKEVMKGDGGDKGHENATVVEHKEEHNETKVEEPVVENNGTVVEQSGQGFIVSQAGGQGETVQGGEEVVETGASIANVTTTEAYKEFTNAVTEKVHVEEKKHDEKGHKYTGVYSGGSHSEGGHSEGSYEEKIEVLVPQTEKAVVTTEAVTETVIVQGNGQGAIVEQGNQGANGEQGQAEVSSAPSSTESSTFFTNPPEDMHSTVLLSVHHDQPDVSDRDSTIDSGFIRIKPEISDNRPTVTTETTPVFSAPQDSNTNTPTVSTEQNTFASSPPQDSVQWQDVEMPQASLQDVFGTPVTSQPAAPSTLPDALISAVFPTPEAISRLPRRAAPAGTFLGSWMTSRKGRRFEAYRGIRYAEPPVGELRFEPARPILSHRTPVDASAEGPACPTRAPEEYYVNFSEDCLRVNVYTPGNSRLSVSIVPAQGPALQWVQRNIAAFGGDPNLVTIAGCSAGSYSVLLHMISPMSKGKLLLKYEILPARPILSHPLPVDASAEGPACPTRAPEEYYVNFSEDCLRVNVYTPGNGSRPLPVIVFIHAGGFYSMSGRSDLAGPHYLLDRDVVLVTINYRLGSLVFEFINAGGFYSMSGHSDLAGPHYLLDRDVVLVTINYRLGSLVLEFINAGDFYSMSGRSDLAGPHYLLDRDVVLVTINYRLGSLGFLSTDDELAPGNNGLKDQVVALQWVQRNIAAFGGDPNLVTIAGCSAGSYSVLLHMISPMSKGLFHRAISMSGSPIRKVPTPRHLRPLAVRQAELLDCPTDSSRAIVDCLRTKTWREIGDSLSGFFEFDYDPVGLWMPIIERPLGQPRFLTEDPADAVKSGRMHAVPYIVSQTQAEFYWKAFRVLKNATLLAQMNSNWTAIAPISFILDRSGPSLAVSSALRKAYLNDRLLADDEQSARGLGTLYGDAVIGFEVHRLANLMSQYSPHKVFYSEFAYVGDSSHYVDPTTNRPIGAMHHDDLIYLFSLSYAFPFISAESKHGPFVDIMTGLWSTFARYGDPNPRGDIPEIANISWPAMTPAGRKYLRLGNQITVRERLFEERFRLWESLFPFQY</sequence>
<dbReference type="PROSITE" id="PS00122">
    <property type="entry name" value="CARBOXYLESTERASE_B_1"/>
    <property type="match status" value="2"/>
</dbReference>
<dbReference type="InterPro" id="IPR050309">
    <property type="entry name" value="Type-B_Carboxylest/Lipase"/>
</dbReference>
<reference evidence="9" key="1">
    <citation type="submission" date="2016-08" db="EMBL/GenBank/DDBJ databases">
        <title>Transcriptome of the diamond-back moth (Plutella xylostella).</title>
        <authorList>
            <person name="He P."/>
        </authorList>
    </citation>
    <scope>NUCLEOTIDE SEQUENCE</scope>
    <source>
        <strain evidence="9">Lab strain</strain>
        <tissue evidence="9">Multi</tissue>
    </source>
</reference>
<dbReference type="PANTHER" id="PTHR11559">
    <property type="entry name" value="CARBOXYLESTERASE"/>
    <property type="match status" value="1"/>
</dbReference>
<evidence type="ECO:0000256" key="4">
    <source>
        <dbReference type="ARBA" id="ARBA00023157"/>
    </source>
</evidence>
<evidence type="ECO:0000256" key="6">
    <source>
        <dbReference type="SAM" id="MobiDB-lite"/>
    </source>
</evidence>
<feature type="domain" description="Carboxylesterase type B" evidence="8">
    <location>
        <begin position="612"/>
        <end position="698"/>
    </location>
</feature>
<evidence type="ECO:0000256" key="5">
    <source>
        <dbReference type="ARBA" id="ARBA00023180"/>
    </source>
</evidence>
<feature type="region of interest" description="Disordered" evidence="6">
    <location>
        <begin position="221"/>
        <end position="248"/>
    </location>
</feature>
<dbReference type="SUPFAM" id="SSF53474">
    <property type="entry name" value="alpha/beta-Hydrolases"/>
    <property type="match status" value="3"/>
</dbReference>
<comment type="similarity">
    <text evidence="1">Belongs to the type-B carboxylesterase/lipase family.</text>
</comment>
<dbReference type="InterPro" id="IPR029058">
    <property type="entry name" value="AB_hydrolase_fold"/>
</dbReference>
<name>A0A1L8D6X6_PLUXY</name>
<feature type="compositionally biased region" description="Basic and acidic residues" evidence="6">
    <location>
        <begin position="78"/>
        <end position="103"/>
    </location>
</feature>
<evidence type="ECO:0000256" key="2">
    <source>
        <dbReference type="ARBA" id="ARBA00022487"/>
    </source>
</evidence>
<feature type="compositionally biased region" description="Low complexity" evidence="6">
    <location>
        <begin position="38"/>
        <end position="51"/>
    </location>
</feature>
<protein>
    <submittedName>
        <fullName evidence="9">Carboxyl/cholinesterase-024a</fullName>
    </submittedName>
</protein>
<feature type="compositionally biased region" description="Basic and acidic residues" evidence="6">
    <location>
        <begin position="221"/>
        <end position="230"/>
    </location>
</feature>